<evidence type="ECO:0000313" key="2">
    <source>
        <dbReference type="Proteomes" id="UP000249057"/>
    </source>
</evidence>
<protein>
    <submittedName>
        <fullName evidence="1">Uncharacterized protein</fullName>
    </submittedName>
</protein>
<name>A0ACD1G3N1_9EURO</name>
<evidence type="ECO:0000313" key="1">
    <source>
        <dbReference type="EMBL" id="RAH43874.1"/>
    </source>
</evidence>
<dbReference type="Proteomes" id="UP000249057">
    <property type="component" value="Unassembled WGS sequence"/>
</dbReference>
<reference evidence="1" key="1">
    <citation type="submission" date="2018-02" db="EMBL/GenBank/DDBJ databases">
        <title>The genomes of Aspergillus section Nigri reveals drivers in fungal speciation.</title>
        <authorList>
            <consortium name="DOE Joint Genome Institute"/>
            <person name="Vesth T.C."/>
            <person name="Nybo J."/>
            <person name="Theobald S."/>
            <person name="Brandl J."/>
            <person name="Frisvad J.C."/>
            <person name="Nielsen K.F."/>
            <person name="Lyhne E.K."/>
            <person name="Kogle M.E."/>
            <person name="Kuo A."/>
            <person name="Riley R."/>
            <person name="Clum A."/>
            <person name="Nolan M."/>
            <person name="Lipzen A."/>
            <person name="Salamov A."/>
            <person name="Henrissat B."/>
            <person name="Wiebenga A."/>
            <person name="De vries R.P."/>
            <person name="Grigoriev I.V."/>
            <person name="Mortensen U.H."/>
            <person name="Andersen M.R."/>
            <person name="Baker S.E."/>
        </authorList>
    </citation>
    <scope>NUCLEOTIDE SEQUENCE</scope>
    <source>
        <strain evidence="1">CBS 621.78</strain>
    </source>
</reference>
<keyword evidence="2" id="KW-1185">Reference proteome</keyword>
<accession>A0ACD1G3N1</accession>
<gene>
    <name evidence="1" type="ORF">BO95DRAFT_516112</name>
</gene>
<proteinExistence type="predicted"/>
<dbReference type="EMBL" id="KZ825359">
    <property type="protein sequence ID" value="RAH43874.1"/>
    <property type="molecule type" value="Genomic_DNA"/>
</dbReference>
<sequence length="147" mass="17463">MLFVQAWPSTGRFMRKENPTPAELRYLGFDPSSSKLCEEAYFGDSLDICLRRFRQANYGWPSSGKGLWTWEYDAHPRRLKQEAEQRELLAALKGAQEMDEQCVILERLGLSSFYEDPADYLRLADLYRVRGRGRVYDMREYDEWRSW</sequence>
<organism evidence="1 2">
    <name type="scientific">Aspergillus brunneoviolaceus CBS 621.78</name>
    <dbReference type="NCBI Taxonomy" id="1450534"/>
    <lineage>
        <taxon>Eukaryota</taxon>
        <taxon>Fungi</taxon>
        <taxon>Dikarya</taxon>
        <taxon>Ascomycota</taxon>
        <taxon>Pezizomycotina</taxon>
        <taxon>Eurotiomycetes</taxon>
        <taxon>Eurotiomycetidae</taxon>
        <taxon>Eurotiales</taxon>
        <taxon>Aspergillaceae</taxon>
        <taxon>Aspergillus</taxon>
        <taxon>Aspergillus subgen. Circumdati</taxon>
    </lineage>
</organism>